<evidence type="ECO:0000259" key="1">
    <source>
        <dbReference type="Pfam" id="PF09359"/>
    </source>
</evidence>
<feature type="domain" description="VTC" evidence="1">
    <location>
        <begin position="6"/>
        <end position="221"/>
    </location>
</feature>
<sequence>MGNRYRNEQKYLLNKSDVAILKMRLDAMMEKDPHVRDGTSYLIRSVYFDDMYNSCLHEKEDGVNFRRKWRIRIYNCSDKVIHLECKEKAGNMTHKDSITVSREDVEAALSGNIKPDKNREPLWNDFAMQVMTKGFRPATIVQYERIPYIWRPSNVRVTIDRCLSSSEMFDRFFDEDLPVRPIMARDLDLLEVKYDTLLPDHLRQVMILDNMRYTSFSKYELCRRMPMQAF</sequence>
<evidence type="ECO:0000313" key="3">
    <source>
        <dbReference type="Proteomes" id="UP000183047"/>
    </source>
</evidence>
<dbReference type="InterPro" id="IPR018966">
    <property type="entry name" value="VTC_domain"/>
</dbReference>
<dbReference type="RefSeq" id="WP_074462022.1">
    <property type="nucleotide sequence ID" value="NZ_FMUR01000007.1"/>
</dbReference>
<reference evidence="3" key="1">
    <citation type="submission" date="2016-10" db="EMBL/GenBank/DDBJ databases">
        <authorList>
            <person name="Varghese N."/>
            <person name="Submissions S."/>
        </authorList>
    </citation>
    <scope>NUCLEOTIDE SEQUENCE [LARGE SCALE GENOMIC DNA]</scope>
    <source>
        <strain evidence="3">XBD2006</strain>
    </source>
</reference>
<dbReference type="OrthoDB" id="9784042at2"/>
<dbReference type="GO" id="GO:0006799">
    <property type="term" value="P:polyphosphate biosynthetic process"/>
    <property type="evidence" value="ECO:0007669"/>
    <property type="project" value="UniProtKB-ARBA"/>
</dbReference>
<dbReference type="Pfam" id="PF09359">
    <property type="entry name" value="VTC"/>
    <property type="match status" value="1"/>
</dbReference>
<keyword evidence="3" id="KW-1185">Reference proteome</keyword>
<accession>A0A1G5D3Q3</accession>
<proteinExistence type="predicted"/>
<dbReference type="Proteomes" id="UP000183047">
    <property type="component" value="Unassembled WGS sequence"/>
</dbReference>
<gene>
    <name evidence="2" type="ORF">SAMN02910451_01377</name>
</gene>
<dbReference type="EMBL" id="FMUR01000007">
    <property type="protein sequence ID" value="SCY09305.1"/>
    <property type="molecule type" value="Genomic_DNA"/>
</dbReference>
<organism evidence="2 3">
    <name type="scientific">Butyrivibrio hungatei</name>
    <dbReference type="NCBI Taxonomy" id="185008"/>
    <lineage>
        <taxon>Bacteria</taxon>
        <taxon>Bacillati</taxon>
        <taxon>Bacillota</taxon>
        <taxon>Clostridia</taxon>
        <taxon>Lachnospirales</taxon>
        <taxon>Lachnospiraceae</taxon>
        <taxon>Butyrivibrio</taxon>
    </lineage>
</organism>
<name>A0A1G5D3Q3_9FIRM</name>
<dbReference type="InterPro" id="IPR042267">
    <property type="entry name" value="VTC_sf"/>
</dbReference>
<evidence type="ECO:0000313" key="2">
    <source>
        <dbReference type="EMBL" id="SCY09305.1"/>
    </source>
</evidence>
<protein>
    <submittedName>
        <fullName evidence="2">VTC domain-containing protein</fullName>
    </submittedName>
</protein>
<dbReference type="AlphaFoldDB" id="A0A1G5D3Q3"/>
<dbReference type="CDD" id="cd07750">
    <property type="entry name" value="PolyPPase_VTC_like"/>
    <property type="match status" value="1"/>
</dbReference>
<dbReference type="Gene3D" id="3.20.100.30">
    <property type="entry name" value="VTC, catalytic tunnel domain"/>
    <property type="match status" value="1"/>
</dbReference>